<feature type="region of interest" description="Disordered" evidence="5">
    <location>
        <begin position="134"/>
        <end position="175"/>
    </location>
</feature>
<keyword evidence="7" id="KW-1185">Reference proteome</keyword>
<dbReference type="GO" id="GO:0003723">
    <property type="term" value="F:RNA binding"/>
    <property type="evidence" value="ECO:0007669"/>
    <property type="project" value="TreeGrafter"/>
</dbReference>
<gene>
    <name evidence="4" type="primary">rps19e</name>
    <name evidence="6" type="ORF">SAMN05421752_106170</name>
</gene>
<dbReference type="PROSITE" id="PS00628">
    <property type="entry name" value="RIBOSOMAL_S19E"/>
    <property type="match status" value="1"/>
</dbReference>
<dbReference type="InterPro" id="IPR027548">
    <property type="entry name" value="Ribosomal_eS19_archaeal"/>
</dbReference>
<comment type="subunit">
    <text evidence="4">Part of the 30S ribosomal subunit.</text>
</comment>
<feature type="compositionally biased region" description="Basic and acidic residues" evidence="5">
    <location>
        <begin position="165"/>
        <end position="175"/>
    </location>
</feature>
<evidence type="ECO:0000256" key="1">
    <source>
        <dbReference type="ARBA" id="ARBA00010014"/>
    </source>
</evidence>
<dbReference type="PANTHER" id="PTHR11710">
    <property type="entry name" value="40S RIBOSOMAL PROTEIN S19"/>
    <property type="match status" value="1"/>
</dbReference>
<dbReference type="GO" id="GO:0006412">
    <property type="term" value="P:translation"/>
    <property type="evidence" value="ECO:0007669"/>
    <property type="project" value="UniProtKB-UniRule"/>
</dbReference>
<proteinExistence type="inferred from homology"/>
<keyword evidence="2 4" id="KW-0689">Ribosomal protein</keyword>
<dbReference type="Gene3D" id="1.10.10.10">
    <property type="entry name" value="Winged helix-like DNA-binding domain superfamily/Winged helix DNA-binding domain"/>
    <property type="match status" value="1"/>
</dbReference>
<dbReference type="GO" id="GO:0022627">
    <property type="term" value="C:cytosolic small ribosomal subunit"/>
    <property type="evidence" value="ECO:0007669"/>
    <property type="project" value="TreeGrafter"/>
</dbReference>
<name>A0A1N7FBS9_9EURY</name>
<dbReference type="InterPro" id="IPR036390">
    <property type="entry name" value="WH_DNA-bd_sf"/>
</dbReference>
<reference evidence="7" key="1">
    <citation type="submission" date="2017-01" db="EMBL/GenBank/DDBJ databases">
        <authorList>
            <person name="Varghese N."/>
            <person name="Submissions S."/>
        </authorList>
    </citation>
    <scope>NUCLEOTIDE SEQUENCE [LARGE SCALE GENOMIC DNA]</scope>
    <source>
        <strain evidence="7">type strain: HArc-</strain>
    </source>
</reference>
<dbReference type="Proteomes" id="UP000185936">
    <property type="component" value="Unassembled WGS sequence"/>
</dbReference>
<dbReference type="EMBL" id="FTNR01000006">
    <property type="protein sequence ID" value="SIR97716.1"/>
    <property type="molecule type" value="Genomic_DNA"/>
</dbReference>
<feature type="compositionally biased region" description="Basic and acidic residues" evidence="5">
    <location>
        <begin position="142"/>
        <end position="155"/>
    </location>
</feature>
<dbReference type="SUPFAM" id="SSF46785">
    <property type="entry name" value="Winged helix' DNA-binding domain"/>
    <property type="match status" value="1"/>
</dbReference>
<comment type="function">
    <text evidence="4">May be involved in maturation of the 30S ribosomal subunit.</text>
</comment>
<dbReference type="Pfam" id="PF01090">
    <property type="entry name" value="Ribosomal_S19e"/>
    <property type="match status" value="1"/>
</dbReference>
<accession>A0A1N7FBS9</accession>
<evidence type="ECO:0000256" key="3">
    <source>
        <dbReference type="ARBA" id="ARBA00023274"/>
    </source>
</evidence>
<comment type="similarity">
    <text evidence="1 4">Belongs to the eukaryotic ribosomal protein eS19 family.</text>
</comment>
<dbReference type="SMART" id="SM01413">
    <property type="entry name" value="Ribosomal_S19e"/>
    <property type="match status" value="1"/>
</dbReference>
<dbReference type="NCBIfam" id="NF006811">
    <property type="entry name" value="PRK09333.1"/>
    <property type="match status" value="1"/>
</dbReference>
<evidence type="ECO:0000256" key="4">
    <source>
        <dbReference type="HAMAP-Rule" id="MF_01474"/>
    </source>
</evidence>
<evidence type="ECO:0000256" key="5">
    <source>
        <dbReference type="SAM" id="MobiDB-lite"/>
    </source>
</evidence>
<feature type="region of interest" description="Disordered" evidence="5">
    <location>
        <begin position="95"/>
        <end position="114"/>
    </location>
</feature>
<evidence type="ECO:0000313" key="7">
    <source>
        <dbReference type="Proteomes" id="UP000185936"/>
    </source>
</evidence>
<dbReference type="AlphaFoldDB" id="A0A1N7FBS9"/>
<dbReference type="InterPro" id="IPR001266">
    <property type="entry name" value="Ribosomal_eS19"/>
</dbReference>
<sequence>MWLGETNAEGDTMLLNAADGNHTPMATMYDVPADDLIEALADELEDQLDEPDWGKFAKTGVDRELPPEQEDFWATRAASLLRKVADRGPVGVERLSTEYGGGKNGSNRYQVAPDKRADGSKNLIRTILQQLEEEDLVETAEGEGRRITPEGRSLLDDTAGDVLEDLDRPELERYA</sequence>
<evidence type="ECO:0000313" key="6">
    <source>
        <dbReference type="EMBL" id="SIR97716.1"/>
    </source>
</evidence>
<dbReference type="GO" id="GO:0003735">
    <property type="term" value="F:structural constituent of ribosome"/>
    <property type="evidence" value="ECO:0007669"/>
    <property type="project" value="InterPro"/>
</dbReference>
<dbReference type="PANTHER" id="PTHR11710:SF0">
    <property type="entry name" value="40S RIBOSOMAL PROTEIN S19"/>
    <property type="match status" value="1"/>
</dbReference>
<dbReference type="HAMAP" id="MF_01474">
    <property type="entry name" value="Ribosomal_eS19"/>
    <property type="match status" value="1"/>
</dbReference>
<dbReference type="InterPro" id="IPR036388">
    <property type="entry name" value="WH-like_DNA-bd_sf"/>
</dbReference>
<dbReference type="GO" id="GO:0000028">
    <property type="term" value="P:ribosomal small subunit assembly"/>
    <property type="evidence" value="ECO:0007669"/>
    <property type="project" value="TreeGrafter"/>
</dbReference>
<dbReference type="InterPro" id="IPR018277">
    <property type="entry name" value="Ribosomal_eS19_CS"/>
</dbReference>
<organism evidence="6 7">
    <name type="scientific">Natronorubrum thiooxidans</name>
    <dbReference type="NCBI Taxonomy" id="308853"/>
    <lineage>
        <taxon>Archaea</taxon>
        <taxon>Methanobacteriati</taxon>
        <taxon>Methanobacteriota</taxon>
        <taxon>Stenosarchaea group</taxon>
        <taxon>Halobacteria</taxon>
        <taxon>Halobacteriales</taxon>
        <taxon>Natrialbaceae</taxon>
        <taxon>Natronorubrum</taxon>
    </lineage>
</organism>
<protein>
    <recommendedName>
        <fullName evidence="4">Small ribosomal subunit protein eS19</fullName>
    </recommendedName>
</protein>
<dbReference type="STRING" id="308853.SAMN05421752_106170"/>
<keyword evidence="3 4" id="KW-0687">Ribonucleoprotein</keyword>
<evidence type="ECO:0000256" key="2">
    <source>
        <dbReference type="ARBA" id="ARBA00022980"/>
    </source>
</evidence>